<dbReference type="OrthoDB" id="2865258at2759"/>
<dbReference type="InterPro" id="IPR010036">
    <property type="entry name" value="MDP_1_eu_arc"/>
</dbReference>
<keyword evidence="2" id="KW-1185">Reference proteome</keyword>
<dbReference type="PANTHER" id="PTHR17901:SF14">
    <property type="entry name" value="MAGNESIUM-DEPENDENT PHOSPHATASE 1"/>
    <property type="match status" value="1"/>
</dbReference>
<dbReference type="PANTHER" id="PTHR17901">
    <property type="entry name" value="MAGNESIUM-DEPENDENT PHOSPHATASE 1 MDP1"/>
    <property type="match status" value="1"/>
</dbReference>
<dbReference type="Gene3D" id="3.40.50.1000">
    <property type="entry name" value="HAD superfamily/HAD-like"/>
    <property type="match status" value="1"/>
</dbReference>
<sequence>MYPKIVALDTDFTIFWGYLNKDKFGQRRGAAPKIEDNLQLDPDSEWKVRDKSNHDNFIRLYDDVPGIVTDILKNGAQLAIVSRNKSKALCDRALWYFKAIDPKTSNKKSIIHMVTYDEVVNEELTAHFERIHGWSGYDYSEMILFDDTALHNLVRLKLGVTFQVTRDQRGLTWDTYNKGIELWRRCKRIRSPYIDQNLSSYPRRVFLGYSGMDEGTVKLLTQGKSRVDLEESARWGYATYITDNPSIAKFFSNWIKGDAFGADTKTCVCEMWIRDKNIFDNLGKIWVPELGFLMTNNKKWLQQRTAWSQEDRDQLVSRWGVDVPYILFSRHHWMKNMPIPQGKRWNEMVIYRQTQDALLLTIPLTPKQLEERIQGNFVTYESQIKAWNITVPPDTWADFKNAKEDWIKA</sequence>
<protein>
    <submittedName>
        <fullName evidence="1">Acid phosphatase-domain-containing protein</fullName>
    </submittedName>
</protein>
<name>A0A9P6ZND6_9AGAM</name>
<proteinExistence type="predicted"/>
<evidence type="ECO:0000313" key="2">
    <source>
        <dbReference type="Proteomes" id="UP000714275"/>
    </source>
</evidence>
<accession>A0A9P6ZND6</accession>
<dbReference type="Pfam" id="PF12689">
    <property type="entry name" value="Acid_PPase"/>
    <property type="match status" value="1"/>
</dbReference>
<evidence type="ECO:0000313" key="1">
    <source>
        <dbReference type="EMBL" id="KAG1772873.1"/>
    </source>
</evidence>
<dbReference type="AlphaFoldDB" id="A0A9P6ZND6"/>
<dbReference type="GO" id="GO:0003993">
    <property type="term" value="F:acid phosphatase activity"/>
    <property type="evidence" value="ECO:0007669"/>
    <property type="project" value="TreeGrafter"/>
</dbReference>
<dbReference type="InterPro" id="IPR023214">
    <property type="entry name" value="HAD_sf"/>
</dbReference>
<dbReference type="Proteomes" id="UP000714275">
    <property type="component" value="Unassembled WGS sequence"/>
</dbReference>
<gene>
    <name evidence="1" type="ORF">EV702DRAFT_1132755</name>
</gene>
<reference evidence="1" key="1">
    <citation type="journal article" date="2020" name="New Phytol.">
        <title>Comparative genomics reveals dynamic genome evolution in host specialist ectomycorrhizal fungi.</title>
        <authorList>
            <person name="Lofgren L.A."/>
            <person name="Nguyen N.H."/>
            <person name="Vilgalys R."/>
            <person name="Ruytinx J."/>
            <person name="Liao H.L."/>
            <person name="Branco S."/>
            <person name="Kuo A."/>
            <person name="LaButti K."/>
            <person name="Lipzen A."/>
            <person name="Andreopoulos W."/>
            <person name="Pangilinan J."/>
            <person name="Riley R."/>
            <person name="Hundley H."/>
            <person name="Na H."/>
            <person name="Barry K."/>
            <person name="Grigoriev I.V."/>
            <person name="Stajich J.E."/>
            <person name="Kennedy P.G."/>
        </authorList>
    </citation>
    <scope>NUCLEOTIDE SEQUENCE</scope>
    <source>
        <strain evidence="1">DOB743</strain>
    </source>
</reference>
<organism evidence="1 2">
    <name type="scientific">Suillus placidus</name>
    <dbReference type="NCBI Taxonomy" id="48579"/>
    <lineage>
        <taxon>Eukaryota</taxon>
        <taxon>Fungi</taxon>
        <taxon>Dikarya</taxon>
        <taxon>Basidiomycota</taxon>
        <taxon>Agaricomycotina</taxon>
        <taxon>Agaricomycetes</taxon>
        <taxon>Agaricomycetidae</taxon>
        <taxon>Boletales</taxon>
        <taxon>Suillineae</taxon>
        <taxon>Suillaceae</taxon>
        <taxon>Suillus</taxon>
    </lineage>
</organism>
<dbReference type="EMBL" id="JABBWD010000051">
    <property type="protein sequence ID" value="KAG1772873.1"/>
    <property type="molecule type" value="Genomic_DNA"/>
</dbReference>
<comment type="caution">
    <text evidence="1">The sequence shown here is derived from an EMBL/GenBank/DDBJ whole genome shotgun (WGS) entry which is preliminary data.</text>
</comment>